<dbReference type="Proteomes" id="UP000327118">
    <property type="component" value="Unassembled WGS sequence"/>
</dbReference>
<feature type="region of interest" description="Disordered" evidence="1">
    <location>
        <begin position="91"/>
        <end position="116"/>
    </location>
</feature>
<sequence>MPEQPGIERENSADQEGWGERQTYNQSPGKRCKISEKMKRFVTHPMVFLARIPPITRKTCRHYVGLISKVNEPLPVFTPGAARSYFLKSFTEAPKDDNPSPARPKRKRTSPIEAEKDTCLENLTDLVCRSWTPTVSKEESDRRAWA</sequence>
<dbReference type="EMBL" id="ML739157">
    <property type="protein sequence ID" value="KAE8351743.1"/>
    <property type="molecule type" value="Genomic_DNA"/>
</dbReference>
<feature type="compositionally biased region" description="Basic and acidic residues" evidence="1">
    <location>
        <begin position="1"/>
        <end position="12"/>
    </location>
</feature>
<feature type="region of interest" description="Disordered" evidence="1">
    <location>
        <begin position="1"/>
        <end position="32"/>
    </location>
</feature>
<keyword evidence="3" id="KW-1185">Reference proteome</keyword>
<dbReference type="OrthoDB" id="514070at2759"/>
<protein>
    <submittedName>
        <fullName evidence="2">Uncharacterized protein</fullName>
    </submittedName>
</protein>
<accession>A0A5N6Z3S5</accession>
<name>A0A5N6Z3S5_9EURO</name>
<reference evidence="3" key="1">
    <citation type="submission" date="2019-04" db="EMBL/GenBank/DDBJ databases">
        <title>Friends and foes A comparative genomics studyof 23 Aspergillus species from section Flavi.</title>
        <authorList>
            <consortium name="DOE Joint Genome Institute"/>
            <person name="Kjaerbolling I."/>
            <person name="Vesth T."/>
            <person name="Frisvad J.C."/>
            <person name="Nybo J.L."/>
            <person name="Theobald S."/>
            <person name="Kildgaard S."/>
            <person name="Isbrandt T."/>
            <person name="Kuo A."/>
            <person name="Sato A."/>
            <person name="Lyhne E.K."/>
            <person name="Kogle M.E."/>
            <person name="Wiebenga A."/>
            <person name="Kun R.S."/>
            <person name="Lubbers R.J."/>
            <person name="Makela M.R."/>
            <person name="Barry K."/>
            <person name="Chovatia M."/>
            <person name="Clum A."/>
            <person name="Daum C."/>
            <person name="Haridas S."/>
            <person name="He G."/>
            <person name="LaButti K."/>
            <person name="Lipzen A."/>
            <person name="Mondo S."/>
            <person name="Riley R."/>
            <person name="Salamov A."/>
            <person name="Simmons B.A."/>
            <person name="Magnuson J.K."/>
            <person name="Henrissat B."/>
            <person name="Mortensen U.H."/>
            <person name="Larsen T.O."/>
            <person name="Devries R.P."/>
            <person name="Grigoriev I.V."/>
            <person name="Machida M."/>
            <person name="Baker S.E."/>
            <person name="Andersen M.R."/>
        </authorList>
    </citation>
    <scope>NUCLEOTIDE SEQUENCE [LARGE SCALE GENOMIC DNA]</scope>
    <source>
        <strain evidence="3">CBS 553.77</strain>
    </source>
</reference>
<proteinExistence type="predicted"/>
<dbReference type="AlphaFoldDB" id="A0A5N6Z3S5"/>
<evidence type="ECO:0000256" key="1">
    <source>
        <dbReference type="SAM" id="MobiDB-lite"/>
    </source>
</evidence>
<evidence type="ECO:0000313" key="2">
    <source>
        <dbReference type="EMBL" id="KAE8351743.1"/>
    </source>
</evidence>
<evidence type="ECO:0000313" key="3">
    <source>
        <dbReference type="Proteomes" id="UP000327118"/>
    </source>
</evidence>
<organism evidence="2 3">
    <name type="scientific">Aspergillus coremiiformis</name>
    <dbReference type="NCBI Taxonomy" id="138285"/>
    <lineage>
        <taxon>Eukaryota</taxon>
        <taxon>Fungi</taxon>
        <taxon>Dikarya</taxon>
        <taxon>Ascomycota</taxon>
        <taxon>Pezizomycotina</taxon>
        <taxon>Eurotiomycetes</taxon>
        <taxon>Eurotiomycetidae</taxon>
        <taxon>Eurotiales</taxon>
        <taxon>Aspergillaceae</taxon>
        <taxon>Aspergillus</taxon>
        <taxon>Aspergillus subgen. Circumdati</taxon>
    </lineage>
</organism>
<gene>
    <name evidence="2" type="ORF">BDV28DRAFT_149727</name>
</gene>